<organism evidence="1 2">
    <name type="scientific">Fusarium solani</name>
    <name type="common">Filamentous fungus</name>
    <dbReference type="NCBI Taxonomy" id="169388"/>
    <lineage>
        <taxon>Eukaryota</taxon>
        <taxon>Fungi</taxon>
        <taxon>Dikarya</taxon>
        <taxon>Ascomycota</taxon>
        <taxon>Pezizomycotina</taxon>
        <taxon>Sordariomycetes</taxon>
        <taxon>Hypocreomycetidae</taxon>
        <taxon>Hypocreales</taxon>
        <taxon>Nectriaceae</taxon>
        <taxon>Fusarium</taxon>
        <taxon>Fusarium solani species complex</taxon>
    </lineage>
</organism>
<dbReference type="Proteomes" id="UP000736672">
    <property type="component" value="Unassembled WGS sequence"/>
</dbReference>
<keyword evidence="2" id="KW-1185">Reference proteome</keyword>
<comment type="caution">
    <text evidence="1">The sequence shown here is derived from an EMBL/GenBank/DDBJ whole genome shotgun (WGS) entry which is preliminary data.</text>
</comment>
<dbReference type="AlphaFoldDB" id="A0A9P9K652"/>
<accession>A0A9P9K652</accession>
<dbReference type="EMBL" id="JAGTJS010000013">
    <property type="protein sequence ID" value="KAH7249343.1"/>
    <property type="molecule type" value="Genomic_DNA"/>
</dbReference>
<reference evidence="1" key="1">
    <citation type="journal article" date="2021" name="Nat. Commun.">
        <title>Genetic determinants of endophytism in the Arabidopsis root mycobiome.</title>
        <authorList>
            <person name="Mesny F."/>
            <person name="Miyauchi S."/>
            <person name="Thiergart T."/>
            <person name="Pickel B."/>
            <person name="Atanasova L."/>
            <person name="Karlsson M."/>
            <person name="Huettel B."/>
            <person name="Barry K.W."/>
            <person name="Haridas S."/>
            <person name="Chen C."/>
            <person name="Bauer D."/>
            <person name="Andreopoulos W."/>
            <person name="Pangilinan J."/>
            <person name="LaButti K."/>
            <person name="Riley R."/>
            <person name="Lipzen A."/>
            <person name="Clum A."/>
            <person name="Drula E."/>
            <person name="Henrissat B."/>
            <person name="Kohler A."/>
            <person name="Grigoriev I.V."/>
            <person name="Martin F.M."/>
            <person name="Hacquard S."/>
        </authorList>
    </citation>
    <scope>NUCLEOTIDE SEQUENCE</scope>
    <source>
        <strain evidence="1">FSSC 5 MPI-SDFR-AT-0091</strain>
    </source>
</reference>
<gene>
    <name evidence="1" type="ORF">B0J15DRAFT_54118</name>
</gene>
<evidence type="ECO:0000313" key="2">
    <source>
        <dbReference type="Proteomes" id="UP000736672"/>
    </source>
</evidence>
<sequence>MKPRKVQWNFPFPQWIVPAALLARASSPSLQPAFLPRPLPPQACTFFGGTPSVLRLQLGGLKSKDSPVQEAASTFPDKVQHEFRRIGRSAVDGARLNCRATLVPSISGLWWTRVLPTCIDPFLSLITAWGPVWRATPGQQVPLVHENWRGWVQVQVHVNGKKNLLHLQAAAGAAGG</sequence>
<protein>
    <submittedName>
        <fullName evidence="1">Uncharacterized protein</fullName>
    </submittedName>
</protein>
<evidence type="ECO:0000313" key="1">
    <source>
        <dbReference type="EMBL" id="KAH7249343.1"/>
    </source>
</evidence>
<name>A0A9P9K652_FUSSL</name>
<proteinExistence type="predicted"/>